<feature type="transmembrane region" description="Helical" evidence="4">
    <location>
        <begin position="101"/>
        <end position="119"/>
    </location>
</feature>
<dbReference type="RefSeq" id="WP_028500559.1">
    <property type="nucleotide sequence ID" value="NZ_CALFSO010000152.1"/>
</dbReference>
<evidence type="ECO:0000256" key="1">
    <source>
        <dbReference type="ARBA" id="ARBA00005189"/>
    </source>
</evidence>
<keyword evidence="7" id="KW-1185">Reference proteome</keyword>
<proteinExistence type="predicted"/>
<dbReference type="OrthoDB" id="9812274at2"/>
<keyword evidence="4" id="KW-1133">Transmembrane helix</keyword>
<reference evidence="6 7" key="1">
    <citation type="submission" date="2018-04" db="EMBL/GenBank/DDBJ databases">
        <title>Denitrifier Microvirgula.</title>
        <authorList>
            <person name="Anderson E."/>
            <person name="Jang J."/>
            <person name="Ishii S."/>
        </authorList>
    </citation>
    <scope>NUCLEOTIDE SEQUENCE [LARGE SCALE GENOMIC DNA]</scope>
    <source>
        <strain evidence="6 7">BE2.4</strain>
    </source>
</reference>
<dbReference type="Proteomes" id="UP000244173">
    <property type="component" value="Chromosome"/>
</dbReference>
<dbReference type="PANTHER" id="PTHR10434">
    <property type="entry name" value="1-ACYL-SN-GLYCEROL-3-PHOSPHATE ACYLTRANSFERASE"/>
    <property type="match status" value="1"/>
</dbReference>
<dbReference type="SMART" id="SM00563">
    <property type="entry name" value="PlsC"/>
    <property type="match status" value="1"/>
</dbReference>
<dbReference type="AlphaFoldDB" id="A0A2S0PBL7"/>
<evidence type="ECO:0000313" key="6">
    <source>
        <dbReference type="EMBL" id="AVY94735.1"/>
    </source>
</evidence>
<evidence type="ECO:0000259" key="5">
    <source>
        <dbReference type="SMART" id="SM00563"/>
    </source>
</evidence>
<dbReference type="InterPro" id="IPR002123">
    <property type="entry name" value="Plipid/glycerol_acylTrfase"/>
</dbReference>
<accession>A0A2S0PBL7</accession>
<organism evidence="6 7">
    <name type="scientific">Microvirgula aerodenitrificans</name>
    <dbReference type="NCBI Taxonomy" id="57480"/>
    <lineage>
        <taxon>Bacteria</taxon>
        <taxon>Pseudomonadati</taxon>
        <taxon>Pseudomonadota</taxon>
        <taxon>Betaproteobacteria</taxon>
        <taxon>Neisseriales</taxon>
        <taxon>Aquaspirillaceae</taxon>
        <taxon>Microvirgula</taxon>
    </lineage>
</organism>
<dbReference type="GO" id="GO:0003841">
    <property type="term" value="F:1-acylglycerol-3-phosphate O-acyltransferase activity"/>
    <property type="evidence" value="ECO:0007669"/>
    <property type="project" value="TreeGrafter"/>
</dbReference>
<gene>
    <name evidence="6" type="ORF">DAI18_12325</name>
</gene>
<name>A0A2S0PBL7_9NEIS</name>
<evidence type="ECO:0000256" key="4">
    <source>
        <dbReference type="SAM" id="Phobius"/>
    </source>
</evidence>
<sequence>MLIFRNLLYWLVLCISMPPYSIIGLLLLPAPRRFRQRVIASWALVLMWALEHLVGLKYKVIGRENIPDTPSIISSKHQSGWETLALQSIFPHQVFVAKRELLWIPFFGWGLAAACAIMIDRRNRMQANRQLIEQGEQRIRDGFWITIFPEGTRTAPGKRGKYKLGGARLARDIGVPLVPVALNSGEFWPRNSFFKYPGEITVVIGKPVMAADAGGPEAMMRQVEEWIEARQAEISGVGPCASPEDRARRLARLAG</sequence>
<keyword evidence="4" id="KW-0472">Membrane</keyword>
<keyword evidence="4" id="KW-0812">Transmembrane</keyword>
<dbReference type="Pfam" id="PF01553">
    <property type="entry name" value="Acyltransferase"/>
    <property type="match status" value="1"/>
</dbReference>
<feature type="domain" description="Phospholipid/glycerol acyltransferase" evidence="5">
    <location>
        <begin position="71"/>
        <end position="185"/>
    </location>
</feature>
<evidence type="ECO:0000256" key="3">
    <source>
        <dbReference type="ARBA" id="ARBA00023315"/>
    </source>
</evidence>
<dbReference type="KEGG" id="maer:DAI18_12325"/>
<dbReference type="CDD" id="cd07989">
    <property type="entry name" value="LPLAT_AGPAT-like"/>
    <property type="match status" value="1"/>
</dbReference>
<protein>
    <submittedName>
        <fullName evidence="6">1-acyl-sn-glycerol-3-phosphate acyltransferase</fullName>
    </submittedName>
</protein>
<comment type="pathway">
    <text evidence="1">Lipid metabolism.</text>
</comment>
<dbReference type="EMBL" id="CP028519">
    <property type="protein sequence ID" value="AVY94735.1"/>
    <property type="molecule type" value="Genomic_DNA"/>
</dbReference>
<keyword evidence="3 6" id="KW-0012">Acyltransferase</keyword>
<evidence type="ECO:0000256" key="2">
    <source>
        <dbReference type="ARBA" id="ARBA00022679"/>
    </source>
</evidence>
<dbReference type="SUPFAM" id="SSF69593">
    <property type="entry name" value="Glycerol-3-phosphate (1)-acyltransferase"/>
    <property type="match status" value="1"/>
</dbReference>
<dbReference type="GO" id="GO:0006654">
    <property type="term" value="P:phosphatidic acid biosynthetic process"/>
    <property type="evidence" value="ECO:0007669"/>
    <property type="project" value="TreeGrafter"/>
</dbReference>
<evidence type="ECO:0000313" key="7">
    <source>
        <dbReference type="Proteomes" id="UP000244173"/>
    </source>
</evidence>
<dbReference type="PANTHER" id="PTHR10434:SF40">
    <property type="entry name" value="1-ACYL-SN-GLYCEROL-3-PHOSPHATE ACYLTRANSFERASE"/>
    <property type="match status" value="1"/>
</dbReference>
<keyword evidence="2 6" id="KW-0808">Transferase</keyword>
<dbReference type="STRING" id="1122240.GCA_000620105_01703"/>
<feature type="transmembrane region" description="Helical" evidence="4">
    <location>
        <begin position="6"/>
        <end position="27"/>
    </location>
</feature>